<evidence type="ECO:0000313" key="5">
    <source>
        <dbReference type="Proteomes" id="UP001341840"/>
    </source>
</evidence>
<sequence>MVSKLESVSKSMMVKPSSPTPNHLRHFKISLLDEMAPSVYIPIILFYSATDISSSPFGTHDFKAMSNKLKASLSKVLTLYYPFCGRFKCTSSSSSISVDCNDEGVPYIESKFSKNLSDILNRPQSEMQELLPFHPYNHDVPNISEHCDKHMVSMAVKVSEFKCGGVALGVCLSHKIADGETTASFLNAWAKTARDLFNEVEPPQMDASLIFPSRGIEWALNSLMVGEGGGNEKLVTKCFLFSAMDLSRLRVRFGSFNATRVEAVTTLIWKSAIQAAKASSGDDESKRTLKASLVCHALNIRNRMVPPLPKNMFGNLWLFAFSDLVETDGTYGTEELHDLVEIVRNGIREAAANYSSLINQGDDGVNELVEFSKEAKLMVTENIIACYGFSSWIRFGFYDVDFGWGRPTKVKNINLPMKNIIYLIPTRNGDGIETWVTMTELDMDEFQRNPGLLQFASLES</sequence>
<dbReference type="EMBL" id="JASCZI010271907">
    <property type="protein sequence ID" value="MED6217306.1"/>
    <property type="molecule type" value="Genomic_DNA"/>
</dbReference>
<evidence type="ECO:0000256" key="2">
    <source>
        <dbReference type="ARBA" id="ARBA00022679"/>
    </source>
</evidence>
<evidence type="ECO:0000256" key="1">
    <source>
        <dbReference type="ARBA" id="ARBA00009861"/>
    </source>
</evidence>
<dbReference type="PANTHER" id="PTHR31623">
    <property type="entry name" value="F21J9.9"/>
    <property type="match status" value="1"/>
</dbReference>
<comment type="similarity">
    <text evidence="1">Belongs to the plant acyltransferase family.</text>
</comment>
<gene>
    <name evidence="4" type="ORF">PIB30_016495</name>
</gene>
<proteinExistence type="inferred from homology"/>
<evidence type="ECO:0000256" key="3">
    <source>
        <dbReference type="ARBA" id="ARBA00023315"/>
    </source>
</evidence>
<dbReference type="Proteomes" id="UP001341840">
    <property type="component" value="Unassembled WGS sequence"/>
</dbReference>
<reference evidence="4 5" key="1">
    <citation type="journal article" date="2023" name="Plants (Basel)">
        <title>Bridging the Gap: Combining Genomics and Transcriptomics Approaches to Understand Stylosanthes scabra, an Orphan Legume from the Brazilian Caatinga.</title>
        <authorList>
            <person name="Ferreira-Neto J.R.C."/>
            <person name="da Silva M.D."/>
            <person name="Binneck E."/>
            <person name="de Melo N.F."/>
            <person name="da Silva R.H."/>
            <person name="de Melo A.L.T.M."/>
            <person name="Pandolfi V."/>
            <person name="Bustamante F.O."/>
            <person name="Brasileiro-Vidal A.C."/>
            <person name="Benko-Iseppon A.M."/>
        </authorList>
    </citation>
    <scope>NUCLEOTIDE SEQUENCE [LARGE SCALE GENOMIC DNA]</scope>
    <source>
        <tissue evidence="4">Leaves</tissue>
    </source>
</reference>
<keyword evidence="2" id="KW-0808">Transferase</keyword>
<name>A0ABU6Z4S7_9FABA</name>
<keyword evidence="3" id="KW-0012">Acyltransferase</keyword>
<comment type="caution">
    <text evidence="4">The sequence shown here is derived from an EMBL/GenBank/DDBJ whole genome shotgun (WGS) entry which is preliminary data.</text>
</comment>
<keyword evidence="5" id="KW-1185">Reference proteome</keyword>
<dbReference type="Pfam" id="PF02458">
    <property type="entry name" value="Transferase"/>
    <property type="match status" value="1"/>
</dbReference>
<dbReference type="InterPro" id="IPR023213">
    <property type="entry name" value="CAT-like_dom_sf"/>
</dbReference>
<dbReference type="Gene3D" id="3.30.559.10">
    <property type="entry name" value="Chloramphenicol acetyltransferase-like domain"/>
    <property type="match status" value="2"/>
</dbReference>
<protein>
    <submittedName>
        <fullName evidence="4">Uncharacterized protein</fullName>
    </submittedName>
</protein>
<organism evidence="4 5">
    <name type="scientific">Stylosanthes scabra</name>
    <dbReference type="NCBI Taxonomy" id="79078"/>
    <lineage>
        <taxon>Eukaryota</taxon>
        <taxon>Viridiplantae</taxon>
        <taxon>Streptophyta</taxon>
        <taxon>Embryophyta</taxon>
        <taxon>Tracheophyta</taxon>
        <taxon>Spermatophyta</taxon>
        <taxon>Magnoliopsida</taxon>
        <taxon>eudicotyledons</taxon>
        <taxon>Gunneridae</taxon>
        <taxon>Pentapetalae</taxon>
        <taxon>rosids</taxon>
        <taxon>fabids</taxon>
        <taxon>Fabales</taxon>
        <taxon>Fabaceae</taxon>
        <taxon>Papilionoideae</taxon>
        <taxon>50 kb inversion clade</taxon>
        <taxon>dalbergioids sensu lato</taxon>
        <taxon>Dalbergieae</taxon>
        <taxon>Pterocarpus clade</taxon>
        <taxon>Stylosanthes</taxon>
    </lineage>
</organism>
<evidence type="ECO:0000313" key="4">
    <source>
        <dbReference type="EMBL" id="MED6217306.1"/>
    </source>
</evidence>
<dbReference type="PANTHER" id="PTHR31623:SF79">
    <property type="entry name" value="SALUTARIDINOL 7-O-ACETYLTRANSFERASE"/>
    <property type="match status" value="1"/>
</dbReference>
<accession>A0ABU6Z4S7</accession>